<gene>
    <name evidence="1" type="ORF">SAMN05444374_110128</name>
</gene>
<dbReference type="RefSeq" id="WP_139203963.1">
    <property type="nucleotide sequence ID" value="NZ_FOJN01000010.1"/>
</dbReference>
<protein>
    <submittedName>
        <fullName evidence="1">Uncharacterized protein</fullName>
    </submittedName>
</protein>
<dbReference type="EMBL" id="FOJN01000010">
    <property type="protein sequence ID" value="SFA56383.1"/>
    <property type="molecule type" value="Genomic_DNA"/>
</dbReference>
<dbReference type="Proteomes" id="UP000182054">
    <property type="component" value="Unassembled WGS sequence"/>
</dbReference>
<dbReference type="GeneID" id="85486565"/>
<organism evidence="1 2">
    <name type="scientific">Rhodococcoides kroppenstedtii</name>
    <dbReference type="NCBI Taxonomy" id="293050"/>
    <lineage>
        <taxon>Bacteria</taxon>
        <taxon>Bacillati</taxon>
        <taxon>Actinomycetota</taxon>
        <taxon>Actinomycetes</taxon>
        <taxon>Mycobacteriales</taxon>
        <taxon>Nocardiaceae</taxon>
        <taxon>Rhodococcoides</taxon>
    </lineage>
</organism>
<name>A0A1I0TXN7_9NOCA</name>
<evidence type="ECO:0000313" key="2">
    <source>
        <dbReference type="Proteomes" id="UP000182054"/>
    </source>
</evidence>
<dbReference type="AlphaFoldDB" id="A0A1I0TXN7"/>
<sequence length="286" mass="30708">MTQLQLTHDEYRLFTITPEDGSAIGNVSARTRLGFPKNRYGRAKDGLLAKRLILRAPGGGGAIKRAPAADESDIEMDSNRGIAVVTPPVAESNLYAPMLETLRGAWGADRGFEPIAVEDVANLGSRKTGGKWTRPDLVAVGVTTFDFVPDLLFDVITFEVKPADQVNVLAVYEALAHRRSATHAFVAVHIPAVLSDSLKRGVQQVVATAAEHGIGVISFADPSDYETWEVLVDAVRVSSPPEQIDAFVRRNISLDGQGRVSNAVERLRRGLPPTSDGDAILASADS</sequence>
<evidence type="ECO:0000313" key="1">
    <source>
        <dbReference type="EMBL" id="SFA56383.1"/>
    </source>
</evidence>
<dbReference type="OrthoDB" id="4578845at2"/>
<reference evidence="1 2" key="1">
    <citation type="submission" date="2016-10" db="EMBL/GenBank/DDBJ databases">
        <authorList>
            <person name="de Groot N.N."/>
        </authorList>
    </citation>
    <scope>NUCLEOTIDE SEQUENCE [LARGE SCALE GENOMIC DNA]</scope>
    <source>
        <strain evidence="1 2">DSM 44908</strain>
    </source>
</reference>
<accession>A0A1I0TXN7</accession>
<proteinExistence type="predicted"/>